<gene>
    <name evidence="3" type="ORF">LTR91_003420</name>
</gene>
<dbReference type="EMBL" id="JAUJLE010000018">
    <property type="protein sequence ID" value="KAK1007211.1"/>
    <property type="molecule type" value="Genomic_DNA"/>
</dbReference>
<sequence length="470" mass="51589">MHHRHGFSVTLSHAEGEYEEHPVPIDEARWTSEYPENTRLDGGCNSTVSQVAITRTLEPAGAEAFTCRLTLWGNFEWFSASALRVIVRYGTQGHKNSVNTCIIRRHAPSTRAGTLVLRKFPDLCGLLPPPQADGAELSRTWSTRWVANPGSVAVFLTRGHVCKAGALGSSGPDPRESQQARTLNGVAASRIFKPLKSYNGATYCFEFQVRPKDYGSTALDAGTGTVTEPSFHPSADNHAQPEDQASIPQSQEPPETKPSRTVTARPSVHRSSENSGLGVVDEPSDPFVEENGANVEHGPPGDVGLAASEPGYIEASDAQDAGTAGHSLETDDSRPTIVQEDIQTSLPPPAAIESPRQCQKAPIPALAIHEEPINRESPTPQHSQPPTRPHFDIDLTLDNEEVILVKQEAEIPSARKRQLVIEGEDEEDEDELRDQMMEVELEKKEIELRRKMRGLKKRKEKQRVVAKREG</sequence>
<feature type="region of interest" description="Disordered" evidence="2">
    <location>
        <begin position="220"/>
        <end position="392"/>
    </location>
</feature>
<dbReference type="Proteomes" id="UP001175353">
    <property type="component" value="Unassembled WGS sequence"/>
</dbReference>
<protein>
    <submittedName>
        <fullName evidence="3">Uncharacterized protein</fullName>
    </submittedName>
</protein>
<feature type="compositionally biased region" description="Polar residues" evidence="2">
    <location>
        <begin position="376"/>
        <end position="385"/>
    </location>
</feature>
<comment type="caution">
    <text evidence="3">The sequence shown here is derived from an EMBL/GenBank/DDBJ whole genome shotgun (WGS) entry which is preliminary data.</text>
</comment>
<evidence type="ECO:0000313" key="3">
    <source>
        <dbReference type="EMBL" id="KAK1007211.1"/>
    </source>
</evidence>
<keyword evidence="1" id="KW-0175">Coiled coil</keyword>
<feature type="compositionally biased region" description="Polar residues" evidence="2">
    <location>
        <begin position="246"/>
        <end position="264"/>
    </location>
</feature>
<keyword evidence="4" id="KW-1185">Reference proteome</keyword>
<dbReference type="AlphaFoldDB" id="A0AAN6QZS6"/>
<evidence type="ECO:0000256" key="1">
    <source>
        <dbReference type="SAM" id="Coils"/>
    </source>
</evidence>
<accession>A0AAN6QZS6</accession>
<evidence type="ECO:0000313" key="4">
    <source>
        <dbReference type="Proteomes" id="UP001175353"/>
    </source>
</evidence>
<proteinExistence type="predicted"/>
<evidence type="ECO:0000256" key="2">
    <source>
        <dbReference type="SAM" id="MobiDB-lite"/>
    </source>
</evidence>
<reference evidence="3" key="1">
    <citation type="submission" date="2023-06" db="EMBL/GenBank/DDBJ databases">
        <title>Black Yeasts Isolated from many extreme environments.</title>
        <authorList>
            <person name="Coleine C."/>
            <person name="Stajich J.E."/>
            <person name="Selbmann L."/>
        </authorList>
    </citation>
    <scope>NUCLEOTIDE SEQUENCE</scope>
    <source>
        <strain evidence="3">CCFEE 5200</strain>
    </source>
</reference>
<organism evidence="3 4">
    <name type="scientific">Friedmanniomyces endolithicus</name>
    <dbReference type="NCBI Taxonomy" id="329885"/>
    <lineage>
        <taxon>Eukaryota</taxon>
        <taxon>Fungi</taxon>
        <taxon>Dikarya</taxon>
        <taxon>Ascomycota</taxon>
        <taxon>Pezizomycotina</taxon>
        <taxon>Dothideomycetes</taxon>
        <taxon>Dothideomycetidae</taxon>
        <taxon>Mycosphaerellales</taxon>
        <taxon>Teratosphaeriaceae</taxon>
        <taxon>Friedmanniomyces</taxon>
    </lineage>
</organism>
<feature type="coiled-coil region" evidence="1">
    <location>
        <begin position="429"/>
        <end position="458"/>
    </location>
</feature>
<name>A0AAN6QZS6_9PEZI</name>